<comment type="similarity">
    <text evidence="2">Belongs to the EamA transporter family.</text>
</comment>
<evidence type="ECO:0000256" key="3">
    <source>
        <dbReference type="ARBA" id="ARBA00022692"/>
    </source>
</evidence>
<feature type="transmembrane region" description="Helical" evidence="6">
    <location>
        <begin position="210"/>
        <end position="229"/>
    </location>
</feature>
<dbReference type="Pfam" id="PF00892">
    <property type="entry name" value="EamA"/>
    <property type="match status" value="2"/>
</dbReference>
<feature type="transmembrane region" description="Helical" evidence="6">
    <location>
        <begin position="178"/>
        <end position="198"/>
    </location>
</feature>
<feature type="transmembrane region" description="Helical" evidence="6">
    <location>
        <begin position="152"/>
        <end position="172"/>
    </location>
</feature>
<protein>
    <submittedName>
        <fullName evidence="8">Permease</fullName>
    </submittedName>
</protein>
<feature type="transmembrane region" description="Helical" evidence="6">
    <location>
        <begin position="277"/>
        <end position="297"/>
    </location>
</feature>
<dbReference type="Proteomes" id="UP001161391">
    <property type="component" value="Unassembled WGS sequence"/>
</dbReference>
<keyword evidence="3 6" id="KW-0812">Transmembrane</keyword>
<proteinExistence type="inferred from homology"/>
<gene>
    <name evidence="8" type="ORF">GCM10007853_05780</name>
</gene>
<evidence type="ECO:0000256" key="5">
    <source>
        <dbReference type="ARBA" id="ARBA00023136"/>
    </source>
</evidence>
<feature type="transmembrane region" description="Helical" evidence="6">
    <location>
        <begin position="94"/>
        <end position="115"/>
    </location>
</feature>
<reference evidence="8" key="2">
    <citation type="submission" date="2023-01" db="EMBL/GenBank/DDBJ databases">
        <title>Draft genome sequence of Algimonas ampicilliniresistens strain NBRC 108219.</title>
        <authorList>
            <person name="Sun Q."/>
            <person name="Mori K."/>
        </authorList>
    </citation>
    <scope>NUCLEOTIDE SEQUENCE</scope>
    <source>
        <strain evidence="8">NBRC 108219</strain>
    </source>
</reference>
<feature type="transmembrane region" description="Helical" evidence="6">
    <location>
        <begin position="127"/>
        <end position="145"/>
    </location>
</feature>
<organism evidence="8 9">
    <name type="scientific">Algimonas ampicilliniresistens</name>
    <dbReference type="NCBI Taxonomy" id="1298735"/>
    <lineage>
        <taxon>Bacteria</taxon>
        <taxon>Pseudomonadati</taxon>
        <taxon>Pseudomonadota</taxon>
        <taxon>Alphaproteobacteria</taxon>
        <taxon>Maricaulales</taxon>
        <taxon>Robiginitomaculaceae</taxon>
        <taxon>Algimonas</taxon>
    </lineage>
</organism>
<evidence type="ECO:0000256" key="6">
    <source>
        <dbReference type="SAM" id="Phobius"/>
    </source>
</evidence>
<feature type="transmembrane region" description="Helical" evidence="6">
    <location>
        <begin position="58"/>
        <end position="82"/>
    </location>
</feature>
<feature type="transmembrane region" description="Helical" evidence="6">
    <location>
        <begin position="303"/>
        <end position="322"/>
    </location>
</feature>
<feature type="domain" description="EamA" evidence="7">
    <location>
        <begin position="180"/>
        <end position="319"/>
    </location>
</feature>
<keyword evidence="9" id="KW-1185">Reference proteome</keyword>
<dbReference type="SUPFAM" id="SSF103481">
    <property type="entry name" value="Multidrug resistance efflux transporter EmrE"/>
    <property type="match status" value="2"/>
</dbReference>
<dbReference type="PANTHER" id="PTHR32322">
    <property type="entry name" value="INNER MEMBRANE TRANSPORTER"/>
    <property type="match status" value="1"/>
</dbReference>
<evidence type="ECO:0000256" key="2">
    <source>
        <dbReference type="ARBA" id="ARBA00007362"/>
    </source>
</evidence>
<reference evidence="8" key="1">
    <citation type="journal article" date="2014" name="Int. J. Syst. Evol. Microbiol.">
        <title>Complete genome of a new Firmicutes species belonging to the dominant human colonic microbiota ('Ruminococcus bicirculans') reveals two chromosomes and a selective capacity to utilize plant glucans.</title>
        <authorList>
            <consortium name="NISC Comparative Sequencing Program"/>
            <person name="Wegmann U."/>
            <person name="Louis P."/>
            <person name="Goesmann A."/>
            <person name="Henrissat B."/>
            <person name="Duncan S.H."/>
            <person name="Flint H.J."/>
        </authorList>
    </citation>
    <scope>NUCLEOTIDE SEQUENCE</scope>
    <source>
        <strain evidence="8">NBRC 108219</strain>
    </source>
</reference>
<dbReference type="RefSeq" id="WP_284387336.1">
    <property type="nucleotide sequence ID" value="NZ_BSNK01000001.1"/>
</dbReference>
<evidence type="ECO:0000259" key="7">
    <source>
        <dbReference type="Pfam" id="PF00892"/>
    </source>
</evidence>
<feature type="transmembrane region" description="Helical" evidence="6">
    <location>
        <begin position="249"/>
        <end position="270"/>
    </location>
</feature>
<comment type="subcellular location">
    <subcellularLocation>
        <location evidence="1">Membrane</location>
        <topology evidence="1">Multi-pass membrane protein</topology>
    </subcellularLocation>
</comment>
<feature type="domain" description="EamA" evidence="7">
    <location>
        <begin position="30"/>
        <end position="167"/>
    </location>
</feature>
<dbReference type="EMBL" id="BSNK01000001">
    <property type="protein sequence ID" value="GLQ22704.1"/>
    <property type="molecule type" value="Genomic_DNA"/>
</dbReference>
<dbReference type="InterPro" id="IPR000620">
    <property type="entry name" value="EamA_dom"/>
</dbReference>
<dbReference type="PANTHER" id="PTHR32322:SF2">
    <property type="entry name" value="EAMA DOMAIN-CONTAINING PROTEIN"/>
    <property type="match status" value="1"/>
</dbReference>
<comment type="caution">
    <text evidence="8">The sequence shown here is derived from an EMBL/GenBank/DDBJ whole genome shotgun (WGS) entry which is preliminary data.</text>
</comment>
<sequence>MKSNFREVQSEAALGDAALASAETRVDGVGIALGITGAVLFSMKAVLVKMAYGVVPDLPAVTLMVLRMGLSFPVYVAILLIARRAGEGRIGWRETSAAMLAGMLAYYVCTFLDFQGLKHITAQLERLLLFTYPAFVVIFGALFFGGRITKGGLASVALAYSGLAVVFVGGDITQSDNLWLGVGLVLLCAALFALFQLIAKGFVDRIGARVFTCLAMIGAATALMVHFLIASGGPSGMIEALRLPRELWAIAVVLALFCTLVPSFFINMAIGRIGAQLVAILGMVGPLATIIAAIVVLGEPFGLWDAVGTLITLSGIALYTRLGQKKPNKANPRQT</sequence>
<dbReference type="InterPro" id="IPR050638">
    <property type="entry name" value="AA-Vitamin_Transporters"/>
</dbReference>
<evidence type="ECO:0000256" key="1">
    <source>
        <dbReference type="ARBA" id="ARBA00004141"/>
    </source>
</evidence>
<accession>A0ABQ5V6U9</accession>
<feature type="transmembrane region" description="Helical" evidence="6">
    <location>
        <begin position="29"/>
        <end position="52"/>
    </location>
</feature>
<evidence type="ECO:0000313" key="8">
    <source>
        <dbReference type="EMBL" id="GLQ22704.1"/>
    </source>
</evidence>
<keyword evidence="4 6" id="KW-1133">Transmembrane helix</keyword>
<keyword evidence="5 6" id="KW-0472">Membrane</keyword>
<evidence type="ECO:0000256" key="4">
    <source>
        <dbReference type="ARBA" id="ARBA00022989"/>
    </source>
</evidence>
<name>A0ABQ5V6U9_9PROT</name>
<dbReference type="InterPro" id="IPR037185">
    <property type="entry name" value="EmrE-like"/>
</dbReference>
<evidence type="ECO:0000313" key="9">
    <source>
        <dbReference type="Proteomes" id="UP001161391"/>
    </source>
</evidence>